<dbReference type="GO" id="GO:0051082">
    <property type="term" value="F:unfolded protein binding"/>
    <property type="evidence" value="ECO:0007669"/>
    <property type="project" value="InterPro"/>
</dbReference>
<dbReference type="InParanoid" id="A0A5C7EUD6"/>
<accession>A0A5C7EUD6</accession>
<evidence type="ECO:0000256" key="1">
    <source>
        <dbReference type="ARBA" id="ARBA00022490"/>
    </source>
</evidence>
<keyword evidence="3" id="KW-1015">Disulfide bond</keyword>
<protein>
    <submittedName>
        <fullName evidence="6">Hsp33 family molecular chaperone HslO</fullName>
    </submittedName>
</protein>
<dbReference type="Pfam" id="PF01430">
    <property type="entry name" value="HSP33"/>
    <property type="match status" value="1"/>
</dbReference>
<evidence type="ECO:0000313" key="7">
    <source>
        <dbReference type="Proteomes" id="UP000321201"/>
    </source>
</evidence>
<dbReference type="GO" id="GO:0044183">
    <property type="term" value="F:protein folding chaperone"/>
    <property type="evidence" value="ECO:0007669"/>
    <property type="project" value="TreeGrafter"/>
</dbReference>
<dbReference type="NCBIfam" id="NF001033">
    <property type="entry name" value="PRK00114.1"/>
    <property type="match status" value="1"/>
</dbReference>
<dbReference type="GO" id="GO:0005737">
    <property type="term" value="C:cytoplasm"/>
    <property type="evidence" value="ECO:0007669"/>
    <property type="project" value="InterPro"/>
</dbReference>
<name>A0A5C7EUD6_9PROT</name>
<gene>
    <name evidence="6" type="ORF">FR698_14105</name>
</gene>
<dbReference type="EMBL" id="VPFL01000024">
    <property type="protein sequence ID" value="TXF10671.1"/>
    <property type="molecule type" value="Genomic_DNA"/>
</dbReference>
<dbReference type="GO" id="GO:0042026">
    <property type="term" value="P:protein refolding"/>
    <property type="evidence" value="ECO:0007669"/>
    <property type="project" value="TreeGrafter"/>
</dbReference>
<evidence type="ECO:0000256" key="4">
    <source>
        <dbReference type="ARBA" id="ARBA00023186"/>
    </source>
</evidence>
<keyword evidence="5" id="KW-0676">Redox-active center</keyword>
<sequence length="291" mass="32724">MTQHDILQPFMFEDAGIRGGLVRLDATWRTVLENRDYPRPVRDVLGELMAAAALLSATLKYSGSIIMQMQGDGAIPLLVVECTSELTLRGLAHWKDEPREGPLSELVGPGRLAITLDPRQGRRTYQGVVDLSGDSVAAALEHYMRRSEQLDTRLWLAADQERAVGMLLQQLPDRPCPDGDLWNRATALGATLTRDELLAHSPRELLRRLFHEEDLRVFDTRSVSFRCSCSRERVQAMLRMLGRDEVRAILADRGAVEVRCEFCNRRYAFDVVDAEQLFAAEVVTTPGPTQH</sequence>
<dbReference type="AlphaFoldDB" id="A0A5C7EUD6"/>
<reference evidence="6 7" key="1">
    <citation type="submission" date="2019-08" db="EMBL/GenBank/DDBJ databases">
        <title>Pelomicrobium methylotrophicum gen. nov., sp. nov. a moderately thermophilic, facultatively anaerobic, lithoautotrophic and methylotrophic bacterium isolated from a terrestrial mud volcano.</title>
        <authorList>
            <person name="Slobodkina G.B."/>
            <person name="Merkel A.Y."/>
            <person name="Slobodkin A.I."/>
        </authorList>
    </citation>
    <scope>NUCLEOTIDE SEQUENCE [LARGE SCALE GENOMIC DNA]</scope>
    <source>
        <strain evidence="6 7">SM250</strain>
    </source>
</reference>
<dbReference type="InterPro" id="IPR000397">
    <property type="entry name" value="Heat_shock_Hsp33"/>
</dbReference>
<dbReference type="InterPro" id="IPR023212">
    <property type="entry name" value="Hsp33_helix_hairpin_bin_dom_sf"/>
</dbReference>
<evidence type="ECO:0000313" key="6">
    <source>
        <dbReference type="EMBL" id="TXF10671.1"/>
    </source>
</evidence>
<dbReference type="InterPro" id="IPR016154">
    <property type="entry name" value="Heat_shock_Hsp33_C"/>
</dbReference>
<keyword evidence="7" id="KW-1185">Reference proteome</keyword>
<dbReference type="RefSeq" id="WP_147800844.1">
    <property type="nucleotide sequence ID" value="NZ_VPFL01000024.1"/>
</dbReference>
<dbReference type="Gene3D" id="3.55.30.10">
    <property type="entry name" value="Hsp33 domain"/>
    <property type="match status" value="1"/>
</dbReference>
<keyword evidence="2" id="KW-0862">Zinc</keyword>
<evidence type="ECO:0000256" key="3">
    <source>
        <dbReference type="ARBA" id="ARBA00023157"/>
    </source>
</evidence>
<dbReference type="OrthoDB" id="9793753at2"/>
<dbReference type="Proteomes" id="UP000321201">
    <property type="component" value="Unassembled WGS sequence"/>
</dbReference>
<organism evidence="6 7">
    <name type="scientific">Pelomicrobium methylotrophicum</name>
    <dbReference type="NCBI Taxonomy" id="2602750"/>
    <lineage>
        <taxon>Bacteria</taxon>
        <taxon>Pseudomonadati</taxon>
        <taxon>Pseudomonadota</taxon>
        <taxon>Hydrogenophilia</taxon>
        <taxon>Hydrogenophilia incertae sedis</taxon>
        <taxon>Pelomicrobium</taxon>
    </lineage>
</organism>
<keyword evidence="1" id="KW-0963">Cytoplasm</keyword>
<proteinExistence type="predicted"/>
<dbReference type="Gene3D" id="1.10.287.480">
    <property type="entry name" value="helix hairpin bin"/>
    <property type="match status" value="1"/>
</dbReference>
<evidence type="ECO:0000256" key="2">
    <source>
        <dbReference type="ARBA" id="ARBA00022833"/>
    </source>
</evidence>
<comment type="caution">
    <text evidence="6">The sequence shown here is derived from an EMBL/GenBank/DDBJ whole genome shotgun (WGS) entry which is preliminary data.</text>
</comment>
<dbReference type="FunCoup" id="A0A5C7EUD6">
    <property type="interactions" value="279"/>
</dbReference>
<dbReference type="PANTHER" id="PTHR30111:SF1">
    <property type="entry name" value="33 KDA CHAPERONIN"/>
    <property type="match status" value="1"/>
</dbReference>
<dbReference type="InterPro" id="IPR016153">
    <property type="entry name" value="Heat_shock_Hsp33_N"/>
</dbReference>
<dbReference type="SUPFAM" id="SSF118352">
    <property type="entry name" value="HSP33 redox switch-like"/>
    <property type="match status" value="1"/>
</dbReference>
<dbReference type="CDD" id="cd00498">
    <property type="entry name" value="Hsp33"/>
    <property type="match status" value="1"/>
</dbReference>
<dbReference type="SUPFAM" id="SSF64397">
    <property type="entry name" value="Hsp33 domain"/>
    <property type="match status" value="1"/>
</dbReference>
<evidence type="ECO:0000256" key="5">
    <source>
        <dbReference type="ARBA" id="ARBA00023284"/>
    </source>
</evidence>
<dbReference type="PANTHER" id="PTHR30111">
    <property type="entry name" value="33 KDA CHAPERONIN"/>
    <property type="match status" value="1"/>
</dbReference>
<keyword evidence="4" id="KW-0143">Chaperone</keyword>
<dbReference type="Gene3D" id="3.90.1280.10">
    <property type="entry name" value="HSP33 redox switch-like"/>
    <property type="match status" value="1"/>
</dbReference>
<dbReference type="PIRSF" id="PIRSF005261">
    <property type="entry name" value="Heat_shock_Hsp33"/>
    <property type="match status" value="1"/>
</dbReference>